<dbReference type="EMBL" id="FLQU01001890">
    <property type="protein sequence ID" value="SBS94854.1"/>
    <property type="molecule type" value="Genomic_DNA"/>
</dbReference>
<reference evidence="3" key="1">
    <citation type="submission" date="2016-05" db="EMBL/GenBank/DDBJ databases">
        <authorList>
            <person name="Naeem Raeece"/>
        </authorList>
    </citation>
    <scope>NUCLEOTIDE SEQUENCE [LARGE SCALE GENOMIC DNA]</scope>
</reference>
<dbReference type="Proteomes" id="UP000078560">
    <property type="component" value="Unassembled WGS sequence"/>
</dbReference>
<keyword evidence="1" id="KW-0472">Membrane</keyword>
<evidence type="ECO:0000313" key="3">
    <source>
        <dbReference type="Proteomes" id="UP000078560"/>
    </source>
</evidence>
<keyword evidence="1" id="KW-1133">Transmembrane helix</keyword>
<keyword evidence="1" id="KW-0812">Transmembrane</keyword>
<name>A0A1A8WSM2_PLAOA</name>
<evidence type="ECO:0000313" key="2">
    <source>
        <dbReference type="EMBL" id="SBS94854.1"/>
    </source>
</evidence>
<sequence length="253" mass="29232">MARKLSNEQCYDTLYRIRSNFPSSREAAYTGALKTTDPVLRNIALYFAENYMDFKVRCTSCNDDCENYCSKLCKYLNGWVNEKKSLYTCNGNCKYNTKLFKQYIEELWNQFKMSDDKPDWCIRSDNISAYKFPHDKIPDSCNNDNPTEFSVICASTTDDDHYVLAPASTCSSVSSVSLSVGYVLFGILLISILLYKIGPLGIRLKKLVHRKITRDDIDEEERDEIFRNTKTNTMQSLSNGFNVVYNSMRETLY</sequence>
<organism evidence="2 3">
    <name type="scientific">Plasmodium ovale curtisi</name>
    <dbReference type="NCBI Taxonomy" id="864141"/>
    <lineage>
        <taxon>Eukaryota</taxon>
        <taxon>Sar</taxon>
        <taxon>Alveolata</taxon>
        <taxon>Apicomplexa</taxon>
        <taxon>Aconoidasida</taxon>
        <taxon>Haemosporida</taxon>
        <taxon>Plasmodiidae</taxon>
        <taxon>Plasmodium</taxon>
        <taxon>Plasmodium (Plasmodium)</taxon>
    </lineage>
</organism>
<gene>
    <name evidence="2" type="ORF">POVCU2_0091100</name>
</gene>
<accession>A0A1A8WSM2</accession>
<feature type="transmembrane region" description="Helical" evidence="1">
    <location>
        <begin position="176"/>
        <end position="195"/>
    </location>
</feature>
<proteinExistence type="predicted"/>
<evidence type="ECO:0000256" key="1">
    <source>
        <dbReference type="SAM" id="Phobius"/>
    </source>
</evidence>
<protein>
    <submittedName>
        <fullName evidence="2">PIR Superfamily Protein</fullName>
    </submittedName>
</protein>
<dbReference type="AlphaFoldDB" id="A0A1A8WSM2"/>